<reference evidence="4" key="1">
    <citation type="journal article" date="2019" name="Int. J. Syst. Evol. Microbiol.">
        <title>The Global Catalogue of Microorganisms (GCM) 10K type strain sequencing project: providing services to taxonomists for standard genome sequencing and annotation.</title>
        <authorList>
            <consortium name="The Broad Institute Genomics Platform"/>
            <consortium name="The Broad Institute Genome Sequencing Center for Infectious Disease"/>
            <person name="Wu L."/>
            <person name="Ma J."/>
        </authorList>
    </citation>
    <scope>NUCLEOTIDE SEQUENCE [LARGE SCALE GENOMIC DNA]</scope>
    <source>
        <strain evidence="4">CCUG 62953</strain>
    </source>
</reference>
<dbReference type="Pfam" id="PF13400">
    <property type="entry name" value="Tad"/>
    <property type="match status" value="1"/>
</dbReference>
<name>A0ABW3ZLQ1_9RHOB</name>
<gene>
    <name evidence="3" type="ORF">ACFQ4E_16750</name>
</gene>
<dbReference type="Proteomes" id="UP001597135">
    <property type="component" value="Unassembled WGS sequence"/>
</dbReference>
<keyword evidence="4" id="KW-1185">Reference proteome</keyword>
<feature type="domain" description="Putative Flp pilus-assembly TadG-like N-terminal" evidence="2">
    <location>
        <begin position="20"/>
        <end position="60"/>
    </location>
</feature>
<dbReference type="Pfam" id="PF09977">
    <property type="entry name" value="Tad_C"/>
    <property type="match status" value="1"/>
</dbReference>
<dbReference type="EMBL" id="JBHTMU010000038">
    <property type="protein sequence ID" value="MFD1344082.1"/>
    <property type="molecule type" value="Genomic_DNA"/>
</dbReference>
<proteinExistence type="predicted"/>
<organism evidence="3 4">
    <name type="scientific">Litorisediminicola beolgyonensis</name>
    <dbReference type="NCBI Taxonomy" id="1173614"/>
    <lineage>
        <taxon>Bacteria</taxon>
        <taxon>Pseudomonadati</taxon>
        <taxon>Pseudomonadota</taxon>
        <taxon>Alphaproteobacteria</taxon>
        <taxon>Rhodobacterales</taxon>
        <taxon>Paracoccaceae</taxon>
        <taxon>Litorisediminicola</taxon>
    </lineage>
</organism>
<evidence type="ECO:0000313" key="3">
    <source>
        <dbReference type="EMBL" id="MFD1344082.1"/>
    </source>
</evidence>
<evidence type="ECO:0000259" key="2">
    <source>
        <dbReference type="Pfam" id="PF13400"/>
    </source>
</evidence>
<feature type="domain" description="DUF2134" evidence="1">
    <location>
        <begin position="64"/>
        <end position="153"/>
    </location>
</feature>
<dbReference type="InterPro" id="IPR018705">
    <property type="entry name" value="DUF2134_membrane"/>
</dbReference>
<dbReference type="InterPro" id="IPR028087">
    <property type="entry name" value="Tad_N"/>
</dbReference>
<accession>A0ABW3ZLQ1</accession>
<dbReference type="RefSeq" id="WP_386805583.1">
    <property type="nucleotide sequence ID" value="NZ_JBHTMU010000038.1"/>
</dbReference>
<sequence>MRLLLKRLARDTDGFGTVHAIALSAILALMGGAAVDISNAWRVREILQSTAEAAALSAAVRASEPMEDETPRDVAQRITLSALDGTALATSWDADSFALGRIDASKGFVRDQSPPNAVQVTLARTDALQRPVSLMFLQIFGFEPWSITGRATALFEARPRILCEDPLLSLQGRADVAARDVYVGICLRASAEVDYGARPAWLSDDAARMLSGLIAEASGLADGGIVDLGGVSGPQIFRDTYAQATTLISPAALSEISVLSDGTYRVDCDSDRTVHLHDDLVLRNAALYAACPLRTGARIDLSASIVVSNLGGLLAGSQSTSVIEDTLHPEPVACRPGAGVKVLVDIDARAAAELPALVDRQSPFSRFFEETVEETGTVLGSLVEGLNPLTETVEDTAQQVIDLASLPVCIGVETLFTRDTVALR</sequence>
<protein>
    <submittedName>
        <fullName evidence="3">Pilus assembly protein TadG-related protein</fullName>
    </submittedName>
</protein>
<evidence type="ECO:0000313" key="4">
    <source>
        <dbReference type="Proteomes" id="UP001597135"/>
    </source>
</evidence>
<comment type="caution">
    <text evidence="3">The sequence shown here is derived from an EMBL/GenBank/DDBJ whole genome shotgun (WGS) entry which is preliminary data.</text>
</comment>
<evidence type="ECO:0000259" key="1">
    <source>
        <dbReference type="Pfam" id="PF09977"/>
    </source>
</evidence>